<gene>
    <name evidence="1" type="ORF">HPB48_017109</name>
</gene>
<sequence length="121" mass="14315">MIFILTGTLHMIHDVQVIGRIKTSDHRMFRSRISLDLRRERLKMQRRKTRNMPSVERKMDEFRLLLENKFSVLSNDTNDADSLNSRFTYAVMESALAIGEKQPAFESKLSEKTKELIDQRR</sequence>
<dbReference type="EMBL" id="JABSTR010000008">
    <property type="protein sequence ID" value="KAH9378490.1"/>
    <property type="molecule type" value="Genomic_DNA"/>
</dbReference>
<accession>A0A9J6GSR2</accession>
<dbReference type="Proteomes" id="UP000821853">
    <property type="component" value="Unassembled WGS sequence"/>
</dbReference>
<evidence type="ECO:0000313" key="1">
    <source>
        <dbReference type="EMBL" id="KAH9378490.1"/>
    </source>
</evidence>
<evidence type="ECO:0000313" key="2">
    <source>
        <dbReference type="Proteomes" id="UP000821853"/>
    </source>
</evidence>
<comment type="caution">
    <text evidence="1">The sequence shown here is derived from an EMBL/GenBank/DDBJ whole genome shotgun (WGS) entry which is preliminary data.</text>
</comment>
<organism evidence="1 2">
    <name type="scientific">Haemaphysalis longicornis</name>
    <name type="common">Bush tick</name>
    <dbReference type="NCBI Taxonomy" id="44386"/>
    <lineage>
        <taxon>Eukaryota</taxon>
        <taxon>Metazoa</taxon>
        <taxon>Ecdysozoa</taxon>
        <taxon>Arthropoda</taxon>
        <taxon>Chelicerata</taxon>
        <taxon>Arachnida</taxon>
        <taxon>Acari</taxon>
        <taxon>Parasitiformes</taxon>
        <taxon>Ixodida</taxon>
        <taxon>Ixodoidea</taxon>
        <taxon>Ixodidae</taxon>
        <taxon>Haemaphysalinae</taxon>
        <taxon>Haemaphysalis</taxon>
    </lineage>
</organism>
<dbReference type="AlphaFoldDB" id="A0A9J6GSR2"/>
<dbReference type="OrthoDB" id="407509at2759"/>
<keyword evidence="2" id="KW-1185">Reference proteome</keyword>
<dbReference type="VEuPathDB" id="VectorBase:HLOH_064809"/>
<name>A0A9J6GSR2_HAELO</name>
<proteinExistence type="predicted"/>
<dbReference type="OMA" id="DKSMAQS"/>
<reference evidence="1 2" key="1">
    <citation type="journal article" date="2020" name="Cell">
        <title>Large-Scale Comparative Analyses of Tick Genomes Elucidate Their Genetic Diversity and Vector Capacities.</title>
        <authorList>
            <consortium name="Tick Genome and Microbiome Consortium (TIGMIC)"/>
            <person name="Jia N."/>
            <person name="Wang J."/>
            <person name="Shi W."/>
            <person name="Du L."/>
            <person name="Sun Y."/>
            <person name="Zhan W."/>
            <person name="Jiang J.F."/>
            <person name="Wang Q."/>
            <person name="Zhang B."/>
            <person name="Ji P."/>
            <person name="Bell-Sakyi L."/>
            <person name="Cui X.M."/>
            <person name="Yuan T.T."/>
            <person name="Jiang B.G."/>
            <person name="Yang W.F."/>
            <person name="Lam T.T."/>
            <person name="Chang Q.C."/>
            <person name="Ding S.J."/>
            <person name="Wang X.J."/>
            <person name="Zhu J.G."/>
            <person name="Ruan X.D."/>
            <person name="Zhao L."/>
            <person name="Wei J.T."/>
            <person name="Ye R.Z."/>
            <person name="Que T.C."/>
            <person name="Du C.H."/>
            <person name="Zhou Y.H."/>
            <person name="Cheng J.X."/>
            <person name="Dai P.F."/>
            <person name="Guo W.B."/>
            <person name="Han X.H."/>
            <person name="Huang E.J."/>
            <person name="Li L.F."/>
            <person name="Wei W."/>
            <person name="Gao Y.C."/>
            <person name="Liu J.Z."/>
            <person name="Shao H.Z."/>
            <person name="Wang X."/>
            <person name="Wang C.C."/>
            <person name="Yang T.C."/>
            <person name="Huo Q.B."/>
            <person name="Li W."/>
            <person name="Chen H.Y."/>
            <person name="Chen S.E."/>
            <person name="Zhou L.G."/>
            <person name="Ni X.B."/>
            <person name="Tian J.H."/>
            <person name="Sheng Y."/>
            <person name="Liu T."/>
            <person name="Pan Y.S."/>
            <person name="Xia L.Y."/>
            <person name="Li J."/>
            <person name="Zhao F."/>
            <person name="Cao W.C."/>
        </authorList>
    </citation>
    <scope>NUCLEOTIDE SEQUENCE [LARGE SCALE GENOMIC DNA]</scope>
    <source>
        <strain evidence="1">HaeL-2018</strain>
    </source>
</reference>
<protein>
    <submittedName>
        <fullName evidence="1">Uncharacterized protein</fullName>
    </submittedName>
</protein>